<proteinExistence type="predicted"/>
<feature type="compositionally biased region" description="Basic residues" evidence="1">
    <location>
        <begin position="34"/>
        <end position="43"/>
    </location>
</feature>
<evidence type="ECO:0000313" key="2">
    <source>
        <dbReference type="EMBL" id="JAH16379.1"/>
    </source>
</evidence>
<reference evidence="2" key="2">
    <citation type="journal article" date="2015" name="Fish Shellfish Immunol.">
        <title>Early steps in the European eel (Anguilla anguilla)-Vibrio vulnificus interaction in the gills: Role of the RtxA13 toxin.</title>
        <authorList>
            <person name="Callol A."/>
            <person name="Pajuelo D."/>
            <person name="Ebbesson L."/>
            <person name="Teles M."/>
            <person name="MacKenzie S."/>
            <person name="Amaro C."/>
        </authorList>
    </citation>
    <scope>NUCLEOTIDE SEQUENCE</scope>
</reference>
<accession>A0A0E9QHY3</accession>
<dbReference type="EMBL" id="GBXM01092198">
    <property type="protein sequence ID" value="JAH16379.1"/>
    <property type="molecule type" value="Transcribed_RNA"/>
</dbReference>
<name>A0A0E9QHY3_ANGAN</name>
<reference evidence="2" key="1">
    <citation type="submission" date="2014-11" db="EMBL/GenBank/DDBJ databases">
        <authorList>
            <person name="Amaro Gonzalez C."/>
        </authorList>
    </citation>
    <scope>NUCLEOTIDE SEQUENCE</scope>
</reference>
<evidence type="ECO:0000256" key="1">
    <source>
        <dbReference type="SAM" id="MobiDB-lite"/>
    </source>
</evidence>
<feature type="compositionally biased region" description="Polar residues" evidence="1">
    <location>
        <begin position="22"/>
        <end position="33"/>
    </location>
</feature>
<protein>
    <submittedName>
        <fullName evidence="2">Uncharacterized protein</fullName>
    </submittedName>
</protein>
<feature type="region of interest" description="Disordered" evidence="1">
    <location>
        <begin position="16"/>
        <end position="43"/>
    </location>
</feature>
<dbReference type="AlphaFoldDB" id="A0A0E9QHY3"/>
<organism evidence="2">
    <name type="scientific">Anguilla anguilla</name>
    <name type="common">European freshwater eel</name>
    <name type="synonym">Muraena anguilla</name>
    <dbReference type="NCBI Taxonomy" id="7936"/>
    <lineage>
        <taxon>Eukaryota</taxon>
        <taxon>Metazoa</taxon>
        <taxon>Chordata</taxon>
        <taxon>Craniata</taxon>
        <taxon>Vertebrata</taxon>
        <taxon>Euteleostomi</taxon>
        <taxon>Actinopterygii</taxon>
        <taxon>Neopterygii</taxon>
        <taxon>Teleostei</taxon>
        <taxon>Anguilliformes</taxon>
        <taxon>Anguillidae</taxon>
        <taxon>Anguilla</taxon>
    </lineage>
</organism>
<sequence length="59" mass="6640">MAGAPSLRCTAKYVRPKGPFSQIGSTQHYNNNKKSTHKNQHTKKVTVRELLLLTDTNQT</sequence>